<keyword evidence="3 8" id="KW-0808">Transferase</keyword>
<dbReference type="GO" id="GO:0000428">
    <property type="term" value="C:DNA-directed RNA polymerase complex"/>
    <property type="evidence" value="ECO:0007669"/>
    <property type="project" value="UniProtKB-KW"/>
</dbReference>
<proteinExistence type="inferred from homology"/>
<dbReference type="Gene3D" id="1.10.150.390">
    <property type="match status" value="1"/>
</dbReference>
<organism evidence="10 11">
    <name type="scientific">Methanospirillum hungatei JF-1 (strain ATCC 27890 / DSM 864 / NBRC 100397 / JF-1)</name>
    <dbReference type="NCBI Taxonomy" id="323259"/>
    <lineage>
        <taxon>Archaea</taxon>
        <taxon>Methanobacteriati</taxon>
        <taxon>Methanobacteriota</taxon>
        <taxon>Stenosarchaea group</taxon>
        <taxon>Methanomicrobia</taxon>
        <taxon>Methanomicrobiales</taxon>
        <taxon>Methanospirillaceae</taxon>
        <taxon>Methanospirillum</taxon>
    </lineage>
</organism>
<comment type="similarity">
    <text evidence="8">Belongs to the RNA polymerase beta' chain family.</text>
</comment>
<keyword evidence="6 8" id="KW-0804">Transcription</keyword>
<evidence type="ECO:0000259" key="9">
    <source>
        <dbReference type="Pfam" id="PF04998"/>
    </source>
</evidence>
<dbReference type="CDD" id="cd06528">
    <property type="entry name" value="RNAP_A"/>
    <property type="match status" value="1"/>
</dbReference>
<dbReference type="EnsemblBacteria" id="ABD39831">
    <property type="protein sequence ID" value="ABD39831"/>
    <property type="gene ID" value="Mhun_0053"/>
</dbReference>
<dbReference type="HOGENOM" id="CLU_419579_0_0_2"/>
<dbReference type="PANTHER" id="PTHR19376">
    <property type="entry name" value="DNA-DIRECTED RNA POLYMERASE"/>
    <property type="match status" value="1"/>
</dbReference>
<comment type="subcellular location">
    <subcellularLocation>
        <location evidence="8">Cytoplasm</location>
    </subcellularLocation>
</comment>
<evidence type="ECO:0000313" key="10">
    <source>
        <dbReference type="EMBL" id="ABD39831.1"/>
    </source>
</evidence>
<dbReference type="STRING" id="323259.Mhun_0053"/>
<dbReference type="InterPro" id="IPR045867">
    <property type="entry name" value="DNA-dir_RpoC_beta_prime"/>
</dbReference>
<dbReference type="PANTHER" id="PTHR19376:SF32">
    <property type="entry name" value="DNA-DIRECTED RNA POLYMERASE III SUBUNIT RPC1"/>
    <property type="match status" value="1"/>
</dbReference>
<dbReference type="GO" id="GO:0005737">
    <property type="term" value="C:cytoplasm"/>
    <property type="evidence" value="ECO:0007669"/>
    <property type="project" value="UniProtKB-SubCell"/>
</dbReference>
<feature type="domain" description="RNA polymerase Rpb1" evidence="9">
    <location>
        <begin position="303"/>
        <end position="599"/>
    </location>
</feature>
<evidence type="ECO:0000256" key="8">
    <source>
        <dbReference type="HAMAP-Rule" id="MF_00411"/>
    </source>
</evidence>
<comment type="catalytic activity">
    <reaction evidence="7 8">
        <text>RNA(n) + a ribonucleoside 5'-triphosphate = RNA(n+1) + diphosphate</text>
        <dbReference type="Rhea" id="RHEA:21248"/>
        <dbReference type="Rhea" id="RHEA-COMP:14527"/>
        <dbReference type="Rhea" id="RHEA-COMP:17342"/>
        <dbReference type="ChEBI" id="CHEBI:33019"/>
        <dbReference type="ChEBI" id="CHEBI:61557"/>
        <dbReference type="ChEBI" id="CHEBI:140395"/>
        <dbReference type="EC" id="2.7.7.6"/>
    </reaction>
</comment>
<dbReference type="NCBIfam" id="TIGR02389">
    <property type="entry name" value="RNA_pol_rpoA2"/>
    <property type="match status" value="1"/>
</dbReference>
<dbReference type="GO" id="GO:0003677">
    <property type="term" value="F:DNA binding"/>
    <property type="evidence" value="ECO:0007669"/>
    <property type="project" value="UniProtKB-UniRule"/>
</dbReference>
<name>Q2FPJ9_METHJ</name>
<dbReference type="KEGG" id="mhu:Mhun_0053"/>
<evidence type="ECO:0000256" key="5">
    <source>
        <dbReference type="ARBA" id="ARBA00023125"/>
    </source>
</evidence>
<keyword evidence="2 8" id="KW-0963">Cytoplasm</keyword>
<dbReference type="InParanoid" id="Q2FPJ9"/>
<keyword evidence="11" id="KW-1185">Reference proteome</keyword>
<dbReference type="GO" id="GO:0006351">
    <property type="term" value="P:DNA-templated transcription"/>
    <property type="evidence" value="ECO:0007669"/>
    <property type="project" value="UniProtKB-UniRule"/>
</dbReference>
<evidence type="ECO:0000256" key="6">
    <source>
        <dbReference type="ARBA" id="ARBA00023163"/>
    </source>
</evidence>
<accession>Q2FPJ9</accession>
<keyword evidence="5 8" id="KW-0238">DNA-binding</keyword>
<evidence type="ECO:0000256" key="7">
    <source>
        <dbReference type="ARBA" id="ARBA00048552"/>
    </source>
</evidence>
<dbReference type="EMBL" id="CP000254">
    <property type="protein sequence ID" value="ABD39831.1"/>
    <property type="molecule type" value="Genomic_DNA"/>
</dbReference>
<comment type="subunit">
    <text evidence="8">Part of the RNA polymerase complex.</text>
</comment>
<keyword evidence="1 8" id="KW-0240">DNA-directed RNA polymerase</keyword>
<evidence type="ECO:0000256" key="1">
    <source>
        <dbReference type="ARBA" id="ARBA00022478"/>
    </source>
</evidence>
<dbReference type="GO" id="GO:0003899">
    <property type="term" value="F:DNA-directed RNA polymerase activity"/>
    <property type="evidence" value="ECO:0007669"/>
    <property type="project" value="UniProtKB-UniRule"/>
</dbReference>
<dbReference type="InterPro" id="IPR012757">
    <property type="entry name" value="RPO1C"/>
</dbReference>
<dbReference type="InterPro" id="IPR007081">
    <property type="entry name" value="RNA_pol_Rpb1_5"/>
</dbReference>
<evidence type="ECO:0000256" key="4">
    <source>
        <dbReference type="ARBA" id="ARBA00022695"/>
    </source>
</evidence>
<dbReference type="AlphaFoldDB" id="Q2FPJ9"/>
<evidence type="ECO:0000256" key="2">
    <source>
        <dbReference type="ARBA" id="ARBA00022490"/>
    </source>
</evidence>
<comment type="function">
    <text evidence="8">DNA-dependent RNA polymerase (RNAP) catalyzes the transcription of DNA into RNA using the four ribonucleoside triphosphates as substrates. Forms part of the jaw domain.</text>
</comment>
<evidence type="ECO:0000313" key="11">
    <source>
        <dbReference type="Proteomes" id="UP000001941"/>
    </source>
</evidence>
<protein>
    <recommendedName>
        <fullName evidence="8">DNA-directed RNA polymerase subunit Rpo1C</fullName>
        <ecNumber evidence="8">2.7.7.6</ecNumber>
    </recommendedName>
    <alternativeName>
        <fullName evidence="8">DNA-directed RNA polymerase subunit A''</fullName>
    </alternativeName>
</protein>
<sequence>MEELMIPSEAAAAVLRYFEEHKVKKKFPDDVPEHIREVLIEMVEYRMKEEDEEAEDTIDDQMFIAKMEDLIHAEKFYDWLEESFSPLVVSSDDDESIILPQTIITPTARPRLTTLDKKSMEVREHFSDYQMTIEKINSIPERIEKILKDRIKDIKRQENPNFRLTQKQYTVFLTNLLKKGDFEDWVMQTFPLPADMEQEVFTVRKAVPEEEIKIPDWVDAAAFEGLNRFEQDKFRALLRDHLSSLNELVEHPQVTQRMSKRFFELIAIGLPHRTNTTLAKIIIGREIEGLTDPSRIVTDEQYAKILAQMVKEYKHTRIEPCEAVGVVAAQSIGEPGTQMTMRTFHYAGVAEINVTLGLPRLIEIMDARKEPSTPTMTIYLREGYSTDRDKARQVSWQIEAAPLQEFGDITTDMANMQIVVHVNKAVCEKRKISVREILETAPKKIKERRHYRDFEFETNESEGLLIFIPKDRGSYQNLFQLKEHVRNVIVQGIDDIERVVVRKESGEYILYTEGSNLKDVFAIRGVDTTRTRTNNINEISQVLGVEAARNAIINEALATLSEQGIMVDVRHIMLVADMMCMEGEVKQIGRHGIAGEKESVLSRAAFEVTVNHLLDAAVAHEADILCGVTENVIVGQPIQLGTGDVKLVVKQKV</sequence>
<dbReference type="Pfam" id="PF04998">
    <property type="entry name" value="RNA_pol_Rpb1_5"/>
    <property type="match status" value="1"/>
</dbReference>
<gene>
    <name evidence="8" type="primary">rpo1C</name>
    <name evidence="8" type="synonym">rpoA2</name>
    <name evidence="10" type="ordered locus">Mhun_0053</name>
</gene>
<dbReference type="SUPFAM" id="SSF64484">
    <property type="entry name" value="beta and beta-prime subunits of DNA dependent RNA-polymerase"/>
    <property type="match status" value="1"/>
</dbReference>
<keyword evidence="4 8" id="KW-0548">Nucleotidyltransferase</keyword>
<evidence type="ECO:0000256" key="3">
    <source>
        <dbReference type="ARBA" id="ARBA00022679"/>
    </source>
</evidence>
<dbReference type="eggNOG" id="arCOG04256">
    <property type="taxonomic scope" value="Archaea"/>
</dbReference>
<reference evidence="11" key="1">
    <citation type="journal article" date="2016" name="Stand. Genomic Sci.">
        <title>Complete genome sequence of Methanospirillum hungatei type strain JF1.</title>
        <authorList>
            <person name="Gunsalus R.P."/>
            <person name="Cook L.E."/>
            <person name="Crable B."/>
            <person name="Rohlin L."/>
            <person name="McDonald E."/>
            <person name="Mouttaki H."/>
            <person name="Sieber J.R."/>
            <person name="Poweleit N."/>
            <person name="Zhou H."/>
            <person name="Lapidus A.L."/>
            <person name="Daligault H.E."/>
            <person name="Land M."/>
            <person name="Gilna P."/>
            <person name="Ivanova N."/>
            <person name="Kyrpides N."/>
            <person name="Culley D.E."/>
            <person name="McInerney M.J."/>
        </authorList>
    </citation>
    <scope>NUCLEOTIDE SEQUENCE [LARGE SCALE GENOMIC DNA]</scope>
    <source>
        <strain evidence="11">ATCC 27890 / DSM 864 / NBRC 100397 / JF-1</strain>
    </source>
</reference>
<dbReference type="HAMAP" id="MF_00411">
    <property type="entry name" value="RNApol_arch_Rpo1C"/>
    <property type="match status" value="1"/>
</dbReference>
<dbReference type="Proteomes" id="UP000001941">
    <property type="component" value="Chromosome"/>
</dbReference>
<dbReference type="EC" id="2.7.7.6" evidence="8"/>